<evidence type="ECO:0000313" key="3">
    <source>
        <dbReference type="Proteomes" id="UP001597525"/>
    </source>
</evidence>
<keyword evidence="3" id="KW-1185">Reference proteome</keyword>
<comment type="caution">
    <text evidence="2">The sequence shown here is derived from an EMBL/GenBank/DDBJ whole genome shotgun (WGS) entry which is preliminary data.</text>
</comment>
<sequence>MKKGIRYSIILLLFFIQALFLYSIFRENSRSYLVPITLLSLTILLLYTYMKVQLHEEHQEYESLKVALWVPIGAICSYYINQILQLGPVLAAAIVGTAASFLPNLRPRSVYLQKLPVAIYCGAFVGMSSPKIATGPGFIFAASMFTAIFLIVSKSIMQGVGGKLGTLAFLGVTITYFLIYFFNGA</sequence>
<keyword evidence="1" id="KW-1133">Transmembrane helix</keyword>
<proteinExistence type="predicted"/>
<dbReference type="EMBL" id="JBHUPB010000012">
    <property type="protein sequence ID" value="MFD2969517.1"/>
    <property type="molecule type" value="Genomic_DNA"/>
</dbReference>
<organism evidence="2 3">
    <name type="scientific">Sphingobacterium bambusae</name>
    <dbReference type="NCBI Taxonomy" id="662858"/>
    <lineage>
        <taxon>Bacteria</taxon>
        <taxon>Pseudomonadati</taxon>
        <taxon>Bacteroidota</taxon>
        <taxon>Sphingobacteriia</taxon>
        <taxon>Sphingobacteriales</taxon>
        <taxon>Sphingobacteriaceae</taxon>
        <taxon>Sphingobacterium</taxon>
    </lineage>
</organism>
<dbReference type="RefSeq" id="WP_320182289.1">
    <property type="nucleotide sequence ID" value="NZ_CP138332.1"/>
</dbReference>
<reference evidence="3" key="1">
    <citation type="journal article" date="2019" name="Int. J. Syst. Evol. Microbiol.">
        <title>The Global Catalogue of Microorganisms (GCM) 10K type strain sequencing project: providing services to taxonomists for standard genome sequencing and annotation.</title>
        <authorList>
            <consortium name="The Broad Institute Genomics Platform"/>
            <consortium name="The Broad Institute Genome Sequencing Center for Infectious Disease"/>
            <person name="Wu L."/>
            <person name="Ma J."/>
        </authorList>
    </citation>
    <scope>NUCLEOTIDE SEQUENCE [LARGE SCALE GENOMIC DNA]</scope>
    <source>
        <strain evidence="3">KCTC 22814</strain>
    </source>
</reference>
<feature type="transmembrane region" description="Helical" evidence="1">
    <location>
        <begin position="31"/>
        <end position="50"/>
    </location>
</feature>
<feature type="transmembrane region" description="Helical" evidence="1">
    <location>
        <begin position="133"/>
        <end position="152"/>
    </location>
</feature>
<keyword evidence="1" id="KW-0472">Membrane</keyword>
<gene>
    <name evidence="2" type="ORF">ACFS7Y_19135</name>
</gene>
<dbReference type="Proteomes" id="UP001597525">
    <property type="component" value="Unassembled WGS sequence"/>
</dbReference>
<keyword evidence="1" id="KW-0812">Transmembrane</keyword>
<evidence type="ECO:0000313" key="2">
    <source>
        <dbReference type="EMBL" id="MFD2969517.1"/>
    </source>
</evidence>
<feature type="transmembrane region" description="Helical" evidence="1">
    <location>
        <begin position="7"/>
        <end position="25"/>
    </location>
</feature>
<feature type="transmembrane region" description="Helical" evidence="1">
    <location>
        <begin position="164"/>
        <end position="182"/>
    </location>
</feature>
<feature type="transmembrane region" description="Helical" evidence="1">
    <location>
        <begin position="86"/>
        <end position="103"/>
    </location>
</feature>
<accession>A0ABW6BJ58</accession>
<name>A0ABW6BJ58_9SPHI</name>
<evidence type="ECO:0000256" key="1">
    <source>
        <dbReference type="SAM" id="Phobius"/>
    </source>
</evidence>
<protein>
    <submittedName>
        <fullName evidence="2">Uncharacterized protein</fullName>
    </submittedName>
</protein>